<dbReference type="Proteomes" id="UP000008701">
    <property type="component" value="Chromosome"/>
</dbReference>
<organism evidence="2 3">
    <name type="scientific">Chlorobium phaeobacteroides (strain DSM 266 / SMG 266 / 2430)</name>
    <dbReference type="NCBI Taxonomy" id="290317"/>
    <lineage>
        <taxon>Bacteria</taxon>
        <taxon>Pseudomonadati</taxon>
        <taxon>Chlorobiota</taxon>
        <taxon>Chlorobiia</taxon>
        <taxon>Chlorobiales</taxon>
        <taxon>Chlorobiaceae</taxon>
        <taxon>Chlorobium/Pelodictyon group</taxon>
        <taxon>Chlorobium</taxon>
    </lineage>
</organism>
<evidence type="ECO:0000256" key="1">
    <source>
        <dbReference type="SAM" id="Phobius"/>
    </source>
</evidence>
<keyword evidence="1" id="KW-0472">Membrane</keyword>
<dbReference type="Pfam" id="PF13781">
    <property type="entry name" value="DoxX_3"/>
    <property type="match status" value="1"/>
</dbReference>
<protein>
    <recommendedName>
        <fullName evidence="4">DoxX family protein</fullName>
    </recommendedName>
</protein>
<keyword evidence="1" id="KW-0812">Transmembrane</keyword>
<dbReference type="InterPro" id="IPR025695">
    <property type="entry name" value="DoxX-like"/>
</dbReference>
<feature type="transmembrane region" description="Helical" evidence="1">
    <location>
        <begin position="55"/>
        <end position="78"/>
    </location>
</feature>
<keyword evidence="1" id="KW-1133">Transmembrane helix</keyword>
<feature type="transmembrane region" description="Helical" evidence="1">
    <location>
        <begin position="107"/>
        <end position="128"/>
    </location>
</feature>
<keyword evidence="3" id="KW-1185">Reference proteome</keyword>
<sequence>MKKEVFMKFFSEESPVLLLCRAALSFSWIYQGAVPKIVCQSTGEIDLLGHVIPVYQWACMAVTWMGVVEILFGIYLLVARKSWAFWLNVLTLFSLLIYVALFEPELFTLPFNPLTLNIALVALSLIAIKELNKNGNAHDAASH</sequence>
<evidence type="ECO:0000313" key="3">
    <source>
        <dbReference type="Proteomes" id="UP000008701"/>
    </source>
</evidence>
<feature type="transmembrane region" description="Helical" evidence="1">
    <location>
        <begin position="83"/>
        <end position="101"/>
    </location>
</feature>
<accession>A1BFB6</accession>
<dbReference type="RefSeq" id="WP_011744920.1">
    <property type="nucleotide sequence ID" value="NC_008639.1"/>
</dbReference>
<dbReference type="STRING" id="290317.Cpha266_1046"/>
<dbReference type="eggNOG" id="ENOG50333P5">
    <property type="taxonomic scope" value="Bacteria"/>
</dbReference>
<evidence type="ECO:0008006" key="4">
    <source>
        <dbReference type="Google" id="ProtNLM"/>
    </source>
</evidence>
<dbReference type="KEGG" id="cph:Cpha266_1046"/>
<name>A1BFB6_CHLPD</name>
<dbReference type="EMBL" id="CP000492">
    <property type="protein sequence ID" value="ABL65093.1"/>
    <property type="molecule type" value="Genomic_DNA"/>
</dbReference>
<proteinExistence type="predicted"/>
<gene>
    <name evidence="2" type="ordered locus">Cpha266_1046</name>
</gene>
<evidence type="ECO:0000313" key="2">
    <source>
        <dbReference type="EMBL" id="ABL65093.1"/>
    </source>
</evidence>
<reference evidence="2 3" key="1">
    <citation type="submission" date="2006-12" db="EMBL/GenBank/DDBJ databases">
        <title>Complete sequence of Chlorobium phaeobacteroides DSM 266.</title>
        <authorList>
            <consortium name="US DOE Joint Genome Institute"/>
            <person name="Copeland A."/>
            <person name="Lucas S."/>
            <person name="Lapidus A."/>
            <person name="Barry K."/>
            <person name="Detter J.C."/>
            <person name="Glavina del Rio T."/>
            <person name="Hammon N."/>
            <person name="Israni S."/>
            <person name="Pitluck S."/>
            <person name="Goltsman E."/>
            <person name="Schmutz J."/>
            <person name="Larimer F."/>
            <person name="Land M."/>
            <person name="Hauser L."/>
            <person name="Mikhailova N."/>
            <person name="Li T."/>
            <person name="Overmann J."/>
            <person name="Bryant D.A."/>
            <person name="Richardson P."/>
        </authorList>
    </citation>
    <scope>NUCLEOTIDE SEQUENCE [LARGE SCALE GENOMIC DNA]</scope>
    <source>
        <strain evidence="2 3">DSM 266</strain>
    </source>
</reference>
<dbReference type="AlphaFoldDB" id="A1BFB6"/>
<dbReference type="HOGENOM" id="CLU_135455_1_0_10"/>